<organism evidence="1 2">
    <name type="scientific">Chryseobacterium arthrosphaerae</name>
    <dbReference type="NCBI Taxonomy" id="651561"/>
    <lineage>
        <taxon>Bacteria</taxon>
        <taxon>Pseudomonadati</taxon>
        <taxon>Bacteroidota</taxon>
        <taxon>Flavobacteriia</taxon>
        <taxon>Flavobacteriales</taxon>
        <taxon>Weeksellaceae</taxon>
        <taxon>Chryseobacterium group</taxon>
        <taxon>Chryseobacterium</taxon>
    </lineage>
</organism>
<sequence length="234" mass="27408">MTSSILQNFHQKTYRLETIVTEQKNPAYNIKKSYARQVEVYCLGKVKEEYRFQLLVVEFDFSDDEDAMGKFLKKISYLFDEIECRVDEEGNITAVDNLLFLRLRWAKIQSELVKDHKGEIVDQYFSQISSLLANEVKLIDFLGSYKMFGLLFNGLLQSFETKRKRESAEGFIEIMTPVKVGDQMVLKISAQNLEHTDISDFRGIFACKGDQYEEGFIEIKKHNIHLKHSLLWIY</sequence>
<reference evidence="2" key="1">
    <citation type="submission" date="2016-07" db="EMBL/GenBank/DDBJ databases">
        <authorList>
            <person name="Florea S."/>
            <person name="Webb J.S."/>
            <person name="Jaromczyk J."/>
            <person name="Schardl C.L."/>
        </authorList>
    </citation>
    <scope>NUCLEOTIDE SEQUENCE [LARGE SCALE GENOMIC DNA]</scope>
    <source>
        <strain evidence="2">CC-VM-7</strain>
    </source>
</reference>
<dbReference type="OrthoDB" id="1322834at2"/>
<gene>
    <name evidence="1" type="ORF">BBI00_00895</name>
</gene>
<dbReference type="EMBL" id="MAYG01000001">
    <property type="protein sequence ID" value="OCA72984.1"/>
    <property type="molecule type" value="Genomic_DNA"/>
</dbReference>
<accession>A0A1B8ZN83</accession>
<dbReference type="STRING" id="651561.BBI00_00895"/>
<dbReference type="AlphaFoldDB" id="A0A1B8ZN83"/>
<proteinExistence type="predicted"/>
<name>A0A1B8ZN83_9FLAO</name>
<comment type="caution">
    <text evidence="1">The sequence shown here is derived from an EMBL/GenBank/DDBJ whole genome shotgun (WGS) entry which is preliminary data.</text>
</comment>
<dbReference type="RefSeq" id="WP_065396996.1">
    <property type="nucleotide sequence ID" value="NZ_MAYG01000001.1"/>
</dbReference>
<evidence type="ECO:0000313" key="1">
    <source>
        <dbReference type="EMBL" id="OCA72984.1"/>
    </source>
</evidence>
<dbReference type="Proteomes" id="UP000093432">
    <property type="component" value="Unassembled WGS sequence"/>
</dbReference>
<evidence type="ECO:0000313" key="2">
    <source>
        <dbReference type="Proteomes" id="UP000093432"/>
    </source>
</evidence>
<protein>
    <submittedName>
        <fullName evidence="1">Uncharacterized protein</fullName>
    </submittedName>
</protein>